<dbReference type="EMBL" id="CAJHJT010000034">
    <property type="protein sequence ID" value="CAD7003446.1"/>
    <property type="molecule type" value="Genomic_DNA"/>
</dbReference>
<accession>A0A811V0N9</accession>
<dbReference type="Proteomes" id="UP000606786">
    <property type="component" value="Unassembled WGS sequence"/>
</dbReference>
<protein>
    <submittedName>
        <fullName evidence="1">(Mediterranean fruit fly) hypothetical protein</fullName>
    </submittedName>
</protein>
<gene>
    <name evidence="1" type="ORF">CCAP1982_LOCUS11900</name>
</gene>
<evidence type="ECO:0000313" key="1">
    <source>
        <dbReference type="EMBL" id="CAD7003446.1"/>
    </source>
</evidence>
<sequence>MMANPSPKPMMMTKTFQMPDHHEFLSEELEQVSLRRLDAGISDTVLWRVYKGTLKRYPGAAPVVRDAGWLNDRLESAIGSTQVRDSW</sequence>
<keyword evidence="2" id="KW-1185">Reference proteome</keyword>
<organism evidence="1 2">
    <name type="scientific">Ceratitis capitata</name>
    <name type="common">Mediterranean fruit fly</name>
    <name type="synonym">Tephritis capitata</name>
    <dbReference type="NCBI Taxonomy" id="7213"/>
    <lineage>
        <taxon>Eukaryota</taxon>
        <taxon>Metazoa</taxon>
        <taxon>Ecdysozoa</taxon>
        <taxon>Arthropoda</taxon>
        <taxon>Hexapoda</taxon>
        <taxon>Insecta</taxon>
        <taxon>Pterygota</taxon>
        <taxon>Neoptera</taxon>
        <taxon>Endopterygota</taxon>
        <taxon>Diptera</taxon>
        <taxon>Brachycera</taxon>
        <taxon>Muscomorpha</taxon>
        <taxon>Tephritoidea</taxon>
        <taxon>Tephritidae</taxon>
        <taxon>Ceratitis</taxon>
        <taxon>Ceratitis</taxon>
    </lineage>
</organism>
<comment type="caution">
    <text evidence="1">The sequence shown here is derived from an EMBL/GenBank/DDBJ whole genome shotgun (WGS) entry which is preliminary data.</text>
</comment>
<evidence type="ECO:0000313" key="2">
    <source>
        <dbReference type="Proteomes" id="UP000606786"/>
    </source>
</evidence>
<reference evidence="1" key="1">
    <citation type="submission" date="2020-11" db="EMBL/GenBank/DDBJ databases">
        <authorList>
            <person name="Whitehead M."/>
        </authorList>
    </citation>
    <scope>NUCLEOTIDE SEQUENCE</scope>
    <source>
        <strain evidence="1">EGII</strain>
    </source>
</reference>
<dbReference type="AlphaFoldDB" id="A0A811V0N9"/>
<proteinExistence type="predicted"/>
<name>A0A811V0N9_CERCA</name>